<comment type="caution">
    <text evidence="1">The sequence shown here is derived from an EMBL/GenBank/DDBJ whole genome shotgun (WGS) entry which is preliminary data.</text>
</comment>
<gene>
    <name evidence="1" type="ORF">ACFPQ5_08330</name>
</gene>
<keyword evidence="2" id="KW-1185">Reference proteome</keyword>
<reference evidence="2" key="1">
    <citation type="journal article" date="2019" name="Int. J. Syst. Evol. Microbiol.">
        <title>The Global Catalogue of Microorganisms (GCM) 10K type strain sequencing project: providing services to taxonomists for standard genome sequencing and annotation.</title>
        <authorList>
            <consortium name="The Broad Institute Genomics Platform"/>
            <consortium name="The Broad Institute Genome Sequencing Center for Infectious Disease"/>
            <person name="Wu L."/>
            <person name="Ma J."/>
        </authorList>
    </citation>
    <scope>NUCLEOTIDE SEQUENCE [LARGE SCALE GENOMIC DNA]</scope>
    <source>
        <strain evidence="2">CCUG 43111</strain>
    </source>
</reference>
<evidence type="ECO:0000313" key="1">
    <source>
        <dbReference type="EMBL" id="MFC5478193.1"/>
    </source>
</evidence>
<name>A0ABW0MMJ9_9BURK</name>
<dbReference type="Proteomes" id="UP001596101">
    <property type="component" value="Unassembled WGS sequence"/>
</dbReference>
<evidence type="ECO:0000313" key="2">
    <source>
        <dbReference type="Proteomes" id="UP001596101"/>
    </source>
</evidence>
<sequence>MTDIIGQILDATRLQSAGIEQVDQAIVRLQADQLAGVVNTFQLEEQGRGRALVPA</sequence>
<organism evidence="1 2">
    <name type="scientific">Massilia suwonensis</name>
    <dbReference type="NCBI Taxonomy" id="648895"/>
    <lineage>
        <taxon>Bacteria</taxon>
        <taxon>Pseudomonadati</taxon>
        <taxon>Pseudomonadota</taxon>
        <taxon>Betaproteobacteria</taxon>
        <taxon>Burkholderiales</taxon>
        <taxon>Oxalobacteraceae</taxon>
        <taxon>Telluria group</taxon>
        <taxon>Massilia</taxon>
    </lineage>
</organism>
<accession>A0ABW0MMJ9</accession>
<dbReference type="RefSeq" id="WP_379753451.1">
    <property type="nucleotide sequence ID" value="NZ_JBHSMR010000013.1"/>
</dbReference>
<protein>
    <submittedName>
        <fullName evidence="1">Uncharacterized protein</fullName>
    </submittedName>
</protein>
<dbReference type="EMBL" id="JBHSMR010000013">
    <property type="protein sequence ID" value="MFC5478193.1"/>
    <property type="molecule type" value="Genomic_DNA"/>
</dbReference>
<proteinExistence type="predicted"/>